<dbReference type="CDD" id="cd13585">
    <property type="entry name" value="PBP2_TMBP_like"/>
    <property type="match status" value="1"/>
</dbReference>
<evidence type="ECO:0000256" key="1">
    <source>
        <dbReference type="ARBA" id="ARBA00022475"/>
    </source>
</evidence>
<dbReference type="EMBL" id="JAGIOF010000001">
    <property type="protein sequence ID" value="MBP2384521.1"/>
    <property type="molecule type" value="Genomic_DNA"/>
</dbReference>
<keyword evidence="8" id="KW-1185">Reference proteome</keyword>
<comment type="caution">
    <text evidence="7">The sequence shown here is derived from an EMBL/GenBank/DDBJ whole genome shotgun (WGS) entry which is preliminary data.</text>
</comment>
<proteinExistence type="predicted"/>
<evidence type="ECO:0000256" key="6">
    <source>
        <dbReference type="SAM" id="SignalP"/>
    </source>
</evidence>
<dbReference type="InterPro" id="IPR006059">
    <property type="entry name" value="SBP"/>
</dbReference>
<evidence type="ECO:0000256" key="4">
    <source>
        <dbReference type="ARBA" id="ARBA00023139"/>
    </source>
</evidence>
<dbReference type="PROSITE" id="PS51257">
    <property type="entry name" value="PROKAR_LIPOPROTEIN"/>
    <property type="match status" value="1"/>
</dbReference>
<evidence type="ECO:0000313" key="8">
    <source>
        <dbReference type="Proteomes" id="UP001296993"/>
    </source>
</evidence>
<evidence type="ECO:0000313" key="7">
    <source>
        <dbReference type="EMBL" id="MBP2384521.1"/>
    </source>
</evidence>
<keyword evidence="7" id="KW-0813">Transport</keyword>
<protein>
    <submittedName>
        <fullName evidence="7">Multiple sugar transport system substrate-binding protein</fullName>
    </submittedName>
</protein>
<organism evidence="7 8">
    <name type="scientific">Paeniglutamicibacter kerguelensis</name>
    <dbReference type="NCBI Taxonomy" id="254788"/>
    <lineage>
        <taxon>Bacteria</taxon>
        <taxon>Bacillati</taxon>
        <taxon>Actinomycetota</taxon>
        <taxon>Actinomycetes</taxon>
        <taxon>Micrococcales</taxon>
        <taxon>Micrococcaceae</taxon>
        <taxon>Paeniglutamicibacter</taxon>
    </lineage>
</organism>
<reference evidence="7 8" key="1">
    <citation type="submission" date="2021-03" db="EMBL/GenBank/DDBJ databases">
        <title>Sequencing the genomes of 1000 actinobacteria strains.</title>
        <authorList>
            <person name="Klenk H.-P."/>
        </authorList>
    </citation>
    <scope>NUCLEOTIDE SEQUENCE [LARGE SCALE GENOMIC DNA]</scope>
    <source>
        <strain evidence="7 8">DSM 15797</strain>
    </source>
</reference>
<keyword evidence="5" id="KW-0449">Lipoprotein</keyword>
<sequence>MKRRKLLIGVAGLASSVMLLAACGSASGPSTAPVPTGDPAGSITFWSSLVGMDLVAEAFNKSQDKITVNFETIPQGASGGYAKLSTAITAGNGPDVATIEYPQLPLFVSNGQVQPLNGLIDEAETVDKLATEIRGQIEFGDKIYGLPYDAAPMVMYYRQDMLKKAGVEVPKTWAEFEEAGKKLKKVAPDSYLASFNPNEVAATAGLAWQAGGSWFDVADDSWKIGINDAATKKVADFWQKLIDDDLVKVSQAYSDEWSLDLSNGTVAGVVGANWSATGLQKRTEASGQKGKWIAAQLPNWDAPAGAFYGGSSFNITKSSKNPAAAAEFIKYLTTNPEAIKARGNTGSAFLAFPGLTPVAQEAFDASYFGNDIYGVFESAYKTVLPDWQWGPNWDVTNTALKDAYGKLSTGGTIGEAVDTAQTATVDGLKQSGLSIAE</sequence>
<gene>
    <name evidence="7" type="ORF">JOF47_000032</name>
</gene>
<keyword evidence="3" id="KW-0472">Membrane</keyword>
<name>A0ABS4X895_9MICC</name>
<dbReference type="Proteomes" id="UP001296993">
    <property type="component" value="Unassembled WGS sequence"/>
</dbReference>
<dbReference type="RefSeq" id="WP_209995168.1">
    <property type="nucleotide sequence ID" value="NZ_BAAAJY010000008.1"/>
</dbReference>
<evidence type="ECO:0000256" key="5">
    <source>
        <dbReference type="ARBA" id="ARBA00023288"/>
    </source>
</evidence>
<feature type="chain" id="PRO_5045327661" evidence="6">
    <location>
        <begin position="22"/>
        <end position="437"/>
    </location>
</feature>
<keyword evidence="4" id="KW-0564">Palmitate</keyword>
<keyword evidence="7" id="KW-0762">Sugar transport</keyword>
<dbReference type="SUPFAM" id="SSF53850">
    <property type="entry name" value="Periplasmic binding protein-like II"/>
    <property type="match status" value="1"/>
</dbReference>
<dbReference type="InterPro" id="IPR050490">
    <property type="entry name" value="Bact_solute-bd_prot1"/>
</dbReference>
<dbReference type="PANTHER" id="PTHR43649:SF33">
    <property type="entry name" value="POLYGALACTURONAN_RHAMNOGALACTURONAN-BINDING PROTEIN YTCQ"/>
    <property type="match status" value="1"/>
</dbReference>
<dbReference type="Gene3D" id="3.40.190.10">
    <property type="entry name" value="Periplasmic binding protein-like II"/>
    <property type="match status" value="1"/>
</dbReference>
<dbReference type="PANTHER" id="PTHR43649">
    <property type="entry name" value="ARABINOSE-BINDING PROTEIN-RELATED"/>
    <property type="match status" value="1"/>
</dbReference>
<keyword evidence="2 6" id="KW-0732">Signal</keyword>
<evidence type="ECO:0000256" key="2">
    <source>
        <dbReference type="ARBA" id="ARBA00022729"/>
    </source>
</evidence>
<dbReference type="Pfam" id="PF01547">
    <property type="entry name" value="SBP_bac_1"/>
    <property type="match status" value="1"/>
</dbReference>
<accession>A0ABS4X895</accession>
<keyword evidence="1" id="KW-1003">Cell membrane</keyword>
<evidence type="ECO:0000256" key="3">
    <source>
        <dbReference type="ARBA" id="ARBA00023136"/>
    </source>
</evidence>
<feature type="signal peptide" evidence="6">
    <location>
        <begin position="1"/>
        <end position="21"/>
    </location>
</feature>